<dbReference type="InterPro" id="IPR036291">
    <property type="entry name" value="NAD(P)-bd_dom_sf"/>
</dbReference>
<dbReference type="FunFam" id="3.40.50.720:FF:000084">
    <property type="entry name" value="Short-chain dehydrogenase reductase"/>
    <property type="match status" value="1"/>
</dbReference>
<dbReference type="GO" id="GO:0004316">
    <property type="term" value="F:3-oxoacyl-[acyl-carrier-protein] reductase (NADPH) activity"/>
    <property type="evidence" value="ECO:0007669"/>
    <property type="project" value="UniProtKB-EC"/>
</dbReference>
<dbReference type="InterPro" id="IPR020904">
    <property type="entry name" value="Sc_DH/Rdtase_CS"/>
</dbReference>
<dbReference type="SUPFAM" id="SSF51735">
    <property type="entry name" value="NAD(P)-binding Rossmann-fold domains"/>
    <property type="match status" value="1"/>
</dbReference>
<evidence type="ECO:0000313" key="4">
    <source>
        <dbReference type="Proteomes" id="UP000289465"/>
    </source>
</evidence>
<organism evidence="3 4">
    <name type="scientific">Achromobacter veterisilvae</name>
    <dbReference type="NCBI Taxonomy" id="2069367"/>
    <lineage>
        <taxon>Bacteria</taxon>
        <taxon>Pseudomonadati</taxon>
        <taxon>Pseudomonadota</taxon>
        <taxon>Betaproteobacteria</taxon>
        <taxon>Burkholderiales</taxon>
        <taxon>Alcaligenaceae</taxon>
        <taxon>Achromobacter</taxon>
    </lineage>
</organism>
<dbReference type="Gene3D" id="3.40.50.720">
    <property type="entry name" value="NAD(P)-binding Rossmann-like Domain"/>
    <property type="match status" value="1"/>
</dbReference>
<dbReference type="RefSeq" id="WP_129240941.1">
    <property type="nucleotide sequence ID" value="NZ_UFQC01000010.1"/>
</dbReference>
<gene>
    <name evidence="3" type="primary">fabG_10</name>
    <name evidence="3" type="ORF">AVE30378_02236</name>
</gene>
<dbReference type="OrthoDB" id="196630at2"/>
<proteinExistence type="inferred from homology"/>
<sequence length="251" mass="25886">MYRDDLFSGRVALVTGGAGGIGRAVCTALAAHGAQVVAADRAAFEPPVPGVQGASLDVTRRDDIVRCMDDVVARLGRLDILVNVAGIVSMGNAETLAEAEWDRVMDINLKGTFLCCQAAIGHMKRAGGGRIVNMGSVIGKNGGNPRPWLAPGEQDRASNVAYGASKAGVHIMTAFLAKELASANITVNAVAPGPVASAMTTNFPQTLRDLIPMGRMGAADEIAAAVLFLAAPQSGFVTGEILDVNGGIWCD</sequence>
<evidence type="ECO:0000256" key="2">
    <source>
        <dbReference type="ARBA" id="ARBA00023002"/>
    </source>
</evidence>
<comment type="similarity">
    <text evidence="1">Belongs to the short-chain dehydrogenases/reductases (SDR) family.</text>
</comment>
<evidence type="ECO:0000313" key="3">
    <source>
        <dbReference type="EMBL" id="SSW66697.1"/>
    </source>
</evidence>
<dbReference type="Pfam" id="PF13561">
    <property type="entry name" value="adh_short_C2"/>
    <property type="match status" value="1"/>
</dbReference>
<dbReference type="Proteomes" id="UP000289465">
    <property type="component" value="Unassembled WGS sequence"/>
</dbReference>
<dbReference type="EC" id="1.1.1.100" evidence="3"/>
<dbReference type="PANTHER" id="PTHR42760">
    <property type="entry name" value="SHORT-CHAIN DEHYDROGENASES/REDUCTASES FAMILY MEMBER"/>
    <property type="match status" value="1"/>
</dbReference>
<accession>A0A446CFP3</accession>
<dbReference type="EMBL" id="UFQC01000010">
    <property type="protein sequence ID" value="SSW66697.1"/>
    <property type="molecule type" value="Genomic_DNA"/>
</dbReference>
<evidence type="ECO:0000256" key="1">
    <source>
        <dbReference type="ARBA" id="ARBA00006484"/>
    </source>
</evidence>
<dbReference type="InterPro" id="IPR002347">
    <property type="entry name" value="SDR_fam"/>
</dbReference>
<reference evidence="3 4" key="1">
    <citation type="submission" date="2018-07" db="EMBL/GenBank/DDBJ databases">
        <authorList>
            <person name="Peeters C."/>
        </authorList>
    </citation>
    <scope>NUCLEOTIDE SEQUENCE [LARGE SCALE GENOMIC DNA]</scope>
    <source>
        <strain evidence="3 4">LMG 30378</strain>
    </source>
</reference>
<dbReference type="PROSITE" id="PS00061">
    <property type="entry name" value="ADH_SHORT"/>
    <property type="match status" value="1"/>
</dbReference>
<dbReference type="PANTHER" id="PTHR42760:SF133">
    <property type="entry name" value="3-OXOACYL-[ACYL-CARRIER-PROTEIN] REDUCTASE"/>
    <property type="match status" value="1"/>
</dbReference>
<dbReference type="AlphaFoldDB" id="A0A446CFP3"/>
<name>A0A446CFP3_9BURK</name>
<keyword evidence="2 3" id="KW-0560">Oxidoreductase</keyword>
<dbReference type="PRINTS" id="PR00081">
    <property type="entry name" value="GDHRDH"/>
</dbReference>
<protein>
    <submittedName>
        <fullName evidence="3">3-oxoacyl-[acyl-carrier-protein] reductase FabG</fullName>
        <ecNumber evidence="3">1.1.1.100</ecNumber>
    </submittedName>
</protein>
<dbReference type="PRINTS" id="PR00080">
    <property type="entry name" value="SDRFAMILY"/>
</dbReference>